<evidence type="ECO:0000313" key="3">
    <source>
        <dbReference type="Proteomes" id="UP000626242"/>
    </source>
</evidence>
<keyword evidence="3" id="KW-1185">Reference proteome</keyword>
<dbReference type="InterPro" id="IPR051532">
    <property type="entry name" value="Ester_Hydrolysis_Enzymes"/>
</dbReference>
<proteinExistence type="predicted"/>
<dbReference type="PANTHER" id="PTHR30383:SF5">
    <property type="entry name" value="SGNH HYDROLASE-TYPE ESTERASE DOMAIN-CONTAINING PROTEIN"/>
    <property type="match status" value="1"/>
</dbReference>
<evidence type="ECO:0000259" key="1">
    <source>
        <dbReference type="Pfam" id="PF13472"/>
    </source>
</evidence>
<reference evidence="2 3" key="1">
    <citation type="submission" date="2020-08" db="EMBL/GenBank/DDBJ databases">
        <title>A Genomic Blueprint of the Chicken Gut Microbiome.</title>
        <authorList>
            <person name="Gilroy R."/>
            <person name="Ravi A."/>
            <person name="Getino M."/>
            <person name="Pursley I."/>
            <person name="Horton D.L."/>
            <person name="Alikhan N.-F."/>
            <person name="Baker D."/>
            <person name="Gharbi K."/>
            <person name="Hall N."/>
            <person name="Watson M."/>
            <person name="Adriaenssens E.M."/>
            <person name="Foster-Nyarko E."/>
            <person name="Jarju S."/>
            <person name="Secka A."/>
            <person name="Antonio M."/>
            <person name="Oren A."/>
            <person name="Chaudhuri R."/>
            <person name="La Ragione R.M."/>
            <person name="Hildebrand F."/>
            <person name="Pallen M.J."/>
        </authorList>
    </citation>
    <scope>NUCLEOTIDE SEQUENCE [LARGE SCALE GENOMIC DNA]</scope>
    <source>
        <strain evidence="2 3">Sa1CVA4</strain>
    </source>
</reference>
<sequence length="218" mass="25463">MKKLFTILTFLILSQALFSQTKPAFWDDIEKFKKADREMRAPEDAILLVGSSSFTMWKDVADYFPGKTFINRGFGGSSLFDLNFYSKELLQPYKPSQIIIYCGENDFAANENLKPREVFNRFKHFYAEVRRYHPNVPVSYISIKLSPSRKHLWPKFTATNKMIRKFMELKPNAAYIDIVKPMTNSNGEARKELFLDDQLHLTPEGYKIWATQMAPHIK</sequence>
<dbReference type="InterPro" id="IPR013830">
    <property type="entry name" value="SGNH_hydro"/>
</dbReference>
<dbReference type="Proteomes" id="UP000626242">
    <property type="component" value="Unassembled WGS sequence"/>
</dbReference>
<dbReference type="Gene3D" id="3.40.50.1110">
    <property type="entry name" value="SGNH hydrolase"/>
    <property type="match status" value="1"/>
</dbReference>
<accession>A0ABR8WQC3</accession>
<dbReference type="SUPFAM" id="SSF52266">
    <property type="entry name" value="SGNH hydrolase"/>
    <property type="match status" value="1"/>
</dbReference>
<dbReference type="Pfam" id="PF13472">
    <property type="entry name" value="Lipase_GDSL_2"/>
    <property type="match status" value="1"/>
</dbReference>
<name>A0ABR8WQC3_9FLAO</name>
<feature type="domain" description="SGNH hydrolase-type esterase" evidence="1">
    <location>
        <begin position="59"/>
        <end position="208"/>
    </location>
</feature>
<organism evidence="2 3">
    <name type="scientific">Kaistella pullorum</name>
    <dbReference type="NCBI Taxonomy" id="2763074"/>
    <lineage>
        <taxon>Bacteria</taxon>
        <taxon>Pseudomonadati</taxon>
        <taxon>Bacteroidota</taxon>
        <taxon>Flavobacteriia</taxon>
        <taxon>Flavobacteriales</taxon>
        <taxon>Weeksellaceae</taxon>
        <taxon>Chryseobacterium group</taxon>
        <taxon>Kaistella</taxon>
    </lineage>
</organism>
<comment type="caution">
    <text evidence="2">The sequence shown here is derived from an EMBL/GenBank/DDBJ whole genome shotgun (WGS) entry which is preliminary data.</text>
</comment>
<dbReference type="PANTHER" id="PTHR30383">
    <property type="entry name" value="THIOESTERASE 1/PROTEASE 1/LYSOPHOSPHOLIPASE L1"/>
    <property type="match status" value="1"/>
</dbReference>
<evidence type="ECO:0000313" key="2">
    <source>
        <dbReference type="EMBL" id="MBD8018926.1"/>
    </source>
</evidence>
<dbReference type="RefSeq" id="WP_251834124.1">
    <property type="nucleotide sequence ID" value="NZ_JACSPS010000004.1"/>
</dbReference>
<dbReference type="InterPro" id="IPR036514">
    <property type="entry name" value="SGNH_hydro_sf"/>
</dbReference>
<dbReference type="EMBL" id="JACSPS010000004">
    <property type="protein sequence ID" value="MBD8018926.1"/>
    <property type="molecule type" value="Genomic_DNA"/>
</dbReference>
<protein>
    <submittedName>
        <fullName evidence="2">G-D-S-L family lipolytic protein</fullName>
    </submittedName>
</protein>
<gene>
    <name evidence="2" type="ORF">H9628_10625</name>
</gene>